<evidence type="ECO:0000256" key="5">
    <source>
        <dbReference type="ARBA" id="ARBA00022833"/>
    </source>
</evidence>
<dbReference type="PANTHER" id="PTHR46543:SF1">
    <property type="entry name" value="ZINC FINGER CCHC DOMAIN-CONTAINING PROTEIN 7"/>
    <property type="match status" value="1"/>
</dbReference>
<feature type="domain" description="CCHC-type" evidence="12">
    <location>
        <begin position="630"/>
        <end position="646"/>
    </location>
</feature>
<dbReference type="EMBL" id="KZ288354">
    <property type="protein sequence ID" value="PBC27258.1"/>
    <property type="molecule type" value="Genomic_DNA"/>
</dbReference>
<keyword evidence="3" id="KW-0677">Repeat</keyword>
<dbReference type="STRING" id="94128.A0A2A3E6C5"/>
<feature type="coiled-coil region" evidence="10">
    <location>
        <begin position="243"/>
        <end position="284"/>
    </location>
</feature>
<dbReference type="InterPro" id="IPR036875">
    <property type="entry name" value="Znf_CCHC_sf"/>
</dbReference>
<evidence type="ECO:0000256" key="9">
    <source>
        <dbReference type="PROSITE-ProRule" id="PRU00047"/>
    </source>
</evidence>
<keyword evidence="5" id="KW-0862">Zinc</keyword>
<evidence type="ECO:0000256" key="10">
    <source>
        <dbReference type="SAM" id="Coils"/>
    </source>
</evidence>
<dbReference type="PROSITE" id="PS50158">
    <property type="entry name" value="ZF_CCHC"/>
    <property type="match status" value="2"/>
</dbReference>
<evidence type="ECO:0000256" key="1">
    <source>
        <dbReference type="ARBA" id="ARBA00004123"/>
    </source>
</evidence>
<comment type="subcellular location">
    <subcellularLocation>
        <location evidence="1">Nucleus</location>
    </subcellularLocation>
</comment>
<feature type="region of interest" description="Disordered" evidence="11">
    <location>
        <begin position="531"/>
        <end position="563"/>
    </location>
</feature>
<dbReference type="InterPro" id="IPR001878">
    <property type="entry name" value="Znf_CCHC"/>
</dbReference>
<evidence type="ECO:0000256" key="4">
    <source>
        <dbReference type="ARBA" id="ARBA00022771"/>
    </source>
</evidence>
<evidence type="ECO:0000256" key="8">
    <source>
        <dbReference type="ARBA" id="ARBA00043023"/>
    </source>
</evidence>
<feature type="domain" description="CCHC-type" evidence="12">
    <location>
        <begin position="652"/>
        <end position="668"/>
    </location>
</feature>
<dbReference type="GO" id="GO:0071036">
    <property type="term" value="P:nuclear polyadenylation-dependent snoRNA catabolic process"/>
    <property type="evidence" value="ECO:0007669"/>
    <property type="project" value="TreeGrafter"/>
</dbReference>
<dbReference type="GO" id="GO:0071037">
    <property type="term" value="P:nuclear polyadenylation-dependent snRNA catabolic process"/>
    <property type="evidence" value="ECO:0007669"/>
    <property type="project" value="TreeGrafter"/>
</dbReference>
<feature type="region of interest" description="Disordered" evidence="11">
    <location>
        <begin position="769"/>
        <end position="789"/>
    </location>
</feature>
<evidence type="ECO:0000256" key="11">
    <source>
        <dbReference type="SAM" id="MobiDB-lite"/>
    </source>
</evidence>
<organism evidence="13 14">
    <name type="scientific">Apis cerana cerana</name>
    <name type="common">Oriental honeybee</name>
    <dbReference type="NCBI Taxonomy" id="94128"/>
    <lineage>
        <taxon>Eukaryota</taxon>
        <taxon>Metazoa</taxon>
        <taxon>Ecdysozoa</taxon>
        <taxon>Arthropoda</taxon>
        <taxon>Hexapoda</taxon>
        <taxon>Insecta</taxon>
        <taxon>Pterygota</taxon>
        <taxon>Neoptera</taxon>
        <taxon>Endopterygota</taxon>
        <taxon>Hymenoptera</taxon>
        <taxon>Apocrita</taxon>
        <taxon>Aculeata</taxon>
        <taxon>Apoidea</taxon>
        <taxon>Anthophila</taxon>
        <taxon>Apidae</taxon>
        <taxon>Apis</taxon>
    </lineage>
</organism>
<dbReference type="GO" id="GO:0003723">
    <property type="term" value="F:RNA binding"/>
    <property type="evidence" value="ECO:0007669"/>
    <property type="project" value="TreeGrafter"/>
</dbReference>
<dbReference type="GO" id="GO:0071035">
    <property type="term" value="P:nuclear polyadenylation-dependent rRNA catabolic process"/>
    <property type="evidence" value="ECO:0007669"/>
    <property type="project" value="TreeGrafter"/>
</dbReference>
<sequence>MEYNAFRDYCKAENSEDEEMNHDLQSRLYAEIYYSSNDTKNVDTKINIKLEDINNDDKTLHKDINSSQISDIHIKNDPDKKTCPINESANNSILIEKDNKPDITSICITNEVNQSLCEDANNKNNSDISHVKILKEENIEPLKDNEQVITCHKIEHDENNSDYQNIHNIEKDINIRPKSENEIKEELKPLQCLNNETIINQDTLHSTKDNIENNNEKCHEIMNNGTKIDNIFKKYEFSKSFINNLYLKKYENLKKRLQEIEEEKQKSLRENERVKENKENQQQIIIEQELHAKSINDVEANTKYEILTRSDKLQKKVNYSEEITLLSSDTESDSEESILEVPIPPKPQPPVINLQDSDENSETSSDNSDIDEESSFIIEKKNDLVGNTKKKTVVIDQNSDNSNSVIDFIDDTPTIENIVLNCTEVQKGASSIKEIMEMSKIVQSDQHFNKDTNSCEKHNSSNEKEIYIKDFNKSDDLFISNNDKDNKSNFQSSSKTINDKNIMYERDKKELNNFANDVIVSNFVNSKELISNRKRHHENDNEPSTSESKRSKLSCEEDSSKDKTNEDSWAEYFFRPMSQDLKAFYEFQGQENFDIGEIQSKMSKDPRLWAILDEDLMPNLLKNKRYWNMKCTNCHQPGHQKHNCPEPYKPLRCYMCGIQGHIETRCPQKMCLTCGRKQNTFRKTCESCVVLYCNTCNAIGHESTECPDLWRRFHQTTRTSEINIPQNLSEVMKPADLLYCCNCTKRGHDSSTCNEYRWSQHFPTPAFVSDYTGKPEEKSSQSEQTTNQISVRENEDMIPLTNKKNKCMIFLEGKDDLENSFVVYSYGKFYTKKPNGEEIKRKLLGEQIQPSHITNLLKGRVSPHFLDELIKIIQFEIKIYYNSNKELMLRVRTIANNAVNIIKIFIFWLKLNDEDKSLKMHINLPRNRKKLLKFLIQEIGEIKRNLKDPNHLCTEIDQLKKSMTEIQDSAISISNSKKIINLRSELLKIFHTLPNYNQLFKKLKKMIRYLDKSPNNDVNIGIYLHIIVIYNQIFIPRALTDIELKRLLKVHYKQKEKQLKNEKKKIQTKKPKDKKLSFYESFIESLQKFNNSKKTCNITKNSDACSSKNVEIKDKQVPTILSVENILVNKMQTYNAENVSIKIHNVENNITESTDKPIQLPHNQNISNNNEITNPIQKSDLKIISSNLIPITLQKSICTNVTSRTSKNVPCAKIKPSGNTEKNLEIMNSNNEKVKTSNLQQQDNIIDSEINILKKKKSKKAKKAKLDLENNSDIIEDQVVNVGTSIENKANEIINEALEFNVPYMNKAVEEIKKRINDKNLKQEHIDTLIRLVNLEKDHRKYFLELISSVS</sequence>
<evidence type="ECO:0000256" key="3">
    <source>
        <dbReference type="ARBA" id="ARBA00022737"/>
    </source>
</evidence>
<proteinExistence type="predicted"/>
<dbReference type="PANTHER" id="PTHR46543">
    <property type="entry name" value="ZINC FINGER CCHC DOMAIN-CONTAINING PROTEIN 7"/>
    <property type="match status" value="1"/>
</dbReference>
<dbReference type="SUPFAM" id="SSF57756">
    <property type="entry name" value="Retrovirus zinc finger-like domains"/>
    <property type="match status" value="1"/>
</dbReference>
<dbReference type="GO" id="GO:0071039">
    <property type="term" value="P:nuclear polyadenylation-dependent CUT catabolic process"/>
    <property type="evidence" value="ECO:0007669"/>
    <property type="project" value="TreeGrafter"/>
</dbReference>
<keyword evidence="14" id="KW-1185">Reference proteome</keyword>
<reference evidence="13 14" key="1">
    <citation type="submission" date="2014-07" db="EMBL/GenBank/DDBJ databases">
        <title>Genomic and transcriptomic analysis on Apis cerana provide comprehensive insights into honey bee biology.</title>
        <authorList>
            <person name="Diao Q."/>
            <person name="Sun L."/>
            <person name="Zheng H."/>
            <person name="Zheng H."/>
            <person name="Xu S."/>
            <person name="Wang S."/>
            <person name="Zeng Z."/>
            <person name="Hu F."/>
            <person name="Su S."/>
            <person name="Wu J."/>
        </authorList>
    </citation>
    <scope>NUCLEOTIDE SEQUENCE [LARGE SCALE GENOMIC DNA]</scope>
    <source>
        <tissue evidence="13">Pupae without intestine</tissue>
    </source>
</reference>
<dbReference type="GO" id="GO:0071031">
    <property type="term" value="P:nuclear mRNA surveillance of mRNA 3'-end processing"/>
    <property type="evidence" value="ECO:0007669"/>
    <property type="project" value="TreeGrafter"/>
</dbReference>
<keyword evidence="4 9" id="KW-0863">Zinc-finger</keyword>
<keyword evidence="10" id="KW-0175">Coiled coil</keyword>
<dbReference type="OrthoDB" id="7608935at2759"/>
<evidence type="ECO:0000313" key="14">
    <source>
        <dbReference type="Proteomes" id="UP000242457"/>
    </source>
</evidence>
<keyword evidence="6" id="KW-0539">Nucleus</keyword>
<keyword evidence="2" id="KW-0479">Metal-binding</keyword>
<dbReference type="Gene3D" id="4.10.60.10">
    <property type="entry name" value="Zinc finger, CCHC-type"/>
    <property type="match status" value="2"/>
</dbReference>
<feature type="compositionally biased region" description="Basic and acidic residues" evidence="11">
    <location>
        <begin position="547"/>
        <end position="563"/>
    </location>
</feature>
<name>A0A2A3E6C5_APICC</name>
<dbReference type="GO" id="GO:0008270">
    <property type="term" value="F:zinc ion binding"/>
    <property type="evidence" value="ECO:0007669"/>
    <property type="project" value="UniProtKB-KW"/>
</dbReference>
<dbReference type="GO" id="GO:0031499">
    <property type="term" value="C:TRAMP complex"/>
    <property type="evidence" value="ECO:0007669"/>
    <property type="project" value="TreeGrafter"/>
</dbReference>
<protein>
    <recommendedName>
        <fullName evidence="7">Zinc finger CCHC domain-containing protein 7</fullName>
    </recommendedName>
    <alternativeName>
        <fullName evidence="8">TRAMP-like complex RNA-binding factor ZCCHC7</fullName>
    </alternativeName>
</protein>
<dbReference type="InterPro" id="IPR051644">
    <property type="entry name" value="TRAMP_AT-DNA-binding"/>
</dbReference>
<dbReference type="Proteomes" id="UP000242457">
    <property type="component" value="Unassembled WGS sequence"/>
</dbReference>
<evidence type="ECO:0000313" key="13">
    <source>
        <dbReference type="EMBL" id="PBC27258.1"/>
    </source>
</evidence>
<dbReference type="GO" id="GO:0071038">
    <property type="term" value="P:TRAMP-dependent tRNA surveillance pathway"/>
    <property type="evidence" value="ECO:0007669"/>
    <property type="project" value="TreeGrafter"/>
</dbReference>
<evidence type="ECO:0000256" key="6">
    <source>
        <dbReference type="ARBA" id="ARBA00023242"/>
    </source>
</evidence>
<accession>A0A2A3E6C5</accession>
<evidence type="ECO:0000256" key="7">
    <source>
        <dbReference type="ARBA" id="ARBA00041190"/>
    </source>
</evidence>
<dbReference type="SMART" id="SM00343">
    <property type="entry name" value="ZnF_C2HC"/>
    <property type="match status" value="4"/>
</dbReference>
<evidence type="ECO:0000259" key="12">
    <source>
        <dbReference type="PROSITE" id="PS50158"/>
    </source>
</evidence>
<evidence type="ECO:0000256" key="2">
    <source>
        <dbReference type="ARBA" id="ARBA00022723"/>
    </source>
</evidence>
<gene>
    <name evidence="13" type="ORF">APICC_08419</name>
</gene>
<feature type="region of interest" description="Disordered" evidence="11">
    <location>
        <begin position="326"/>
        <end position="374"/>
    </location>
</feature>